<gene>
    <name evidence="8" type="ORF">KTO63_12270</name>
</gene>
<dbReference type="Proteomes" id="UP000812270">
    <property type="component" value="Unassembled WGS sequence"/>
</dbReference>
<organism evidence="8 9">
    <name type="scientific">Pinibacter aurantiacus</name>
    <dbReference type="NCBI Taxonomy" id="2851599"/>
    <lineage>
        <taxon>Bacteria</taxon>
        <taxon>Pseudomonadati</taxon>
        <taxon>Bacteroidota</taxon>
        <taxon>Chitinophagia</taxon>
        <taxon>Chitinophagales</taxon>
        <taxon>Chitinophagaceae</taxon>
        <taxon>Pinibacter</taxon>
    </lineage>
</organism>
<comment type="subcellular location">
    <subcellularLocation>
        <location evidence="1">Cell outer membrane</location>
    </subcellularLocation>
</comment>
<dbReference type="GO" id="GO:0015562">
    <property type="term" value="F:efflux transmembrane transporter activity"/>
    <property type="evidence" value="ECO:0007669"/>
    <property type="project" value="InterPro"/>
</dbReference>
<dbReference type="GO" id="GO:1990281">
    <property type="term" value="C:efflux pump complex"/>
    <property type="evidence" value="ECO:0007669"/>
    <property type="project" value="TreeGrafter"/>
</dbReference>
<dbReference type="GO" id="GO:0009279">
    <property type="term" value="C:cell outer membrane"/>
    <property type="evidence" value="ECO:0007669"/>
    <property type="project" value="UniProtKB-SubCell"/>
</dbReference>
<proteinExistence type="inferred from homology"/>
<evidence type="ECO:0000256" key="3">
    <source>
        <dbReference type="ARBA" id="ARBA00022448"/>
    </source>
</evidence>
<dbReference type="PANTHER" id="PTHR30026">
    <property type="entry name" value="OUTER MEMBRANE PROTEIN TOLC"/>
    <property type="match status" value="1"/>
</dbReference>
<keyword evidence="4" id="KW-1134">Transmembrane beta strand</keyword>
<evidence type="ECO:0000313" key="8">
    <source>
        <dbReference type="EMBL" id="MBV4357929.1"/>
    </source>
</evidence>
<reference evidence="8" key="1">
    <citation type="submission" date="2021-06" db="EMBL/GenBank/DDBJ databases">
        <authorList>
            <person name="Huq M.A."/>
        </authorList>
    </citation>
    <scope>NUCLEOTIDE SEQUENCE</scope>
    <source>
        <strain evidence="8">MAH-26</strain>
    </source>
</reference>
<dbReference type="EMBL" id="JAHSPG010000008">
    <property type="protein sequence ID" value="MBV4357929.1"/>
    <property type="molecule type" value="Genomic_DNA"/>
</dbReference>
<protein>
    <submittedName>
        <fullName evidence="8">TolC family protein</fullName>
    </submittedName>
</protein>
<comment type="similarity">
    <text evidence="2">Belongs to the outer membrane factor (OMF) (TC 1.B.17) family.</text>
</comment>
<evidence type="ECO:0000313" key="9">
    <source>
        <dbReference type="Proteomes" id="UP000812270"/>
    </source>
</evidence>
<dbReference type="GO" id="GO:0015288">
    <property type="term" value="F:porin activity"/>
    <property type="evidence" value="ECO:0007669"/>
    <property type="project" value="TreeGrafter"/>
</dbReference>
<dbReference type="AlphaFoldDB" id="A0A9E2SB33"/>
<dbReference type="Pfam" id="PF02321">
    <property type="entry name" value="OEP"/>
    <property type="match status" value="2"/>
</dbReference>
<evidence type="ECO:0000256" key="1">
    <source>
        <dbReference type="ARBA" id="ARBA00004442"/>
    </source>
</evidence>
<evidence type="ECO:0000256" key="7">
    <source>
        <dbReference type="ARBA" id="ARBA00023237"/>
    </source>
</evidence>
<keyword evidence="7" id="KW-0998">Cell outer membrane</keyword>
<evidence type="ECO:0000256" key="2">
    <source>
        <dbReference type="ARBA" id="ARBA00007613"/>
    </source>
</evidence>
<keyword evidence="9" id="KW-1185">Reference proteome</keyword>
<evidence type="ECO:0000256" key="4">
    <source>
        <dbReference type="ARBA" id="ARBA00022452"/>
    </source>
</evidence>
<dbReference type="InterPro" id="IPR051906">
    <property type="entry name" value="TolC-like"/>
</dbReference>
<keyword evidence="3" id="KW-0813">Transport</keyword>
<keyword evidence="5" id="KW-0812">Transmembrane</keyword>
<accession>A0A9E2SB33</accession>
<keyword evidence="6" id="KW-0472">Membrane</keyword>
<name>A0A9E2SB33_9BACT</name>
<sequence>MNNTSFAQKKWNLMECVEYAWQHNLTVKTADVQEMYSEATLKQAKLSRIPNANFSTATGYNLGRNINPSTNTYIDLNNLSQSFGLNLDATIFNWNRIKNNILAQELENKASLADVDKAKNDVALNVATAYLQALLAIEQVRIVRVQVQQDSAQLYTVRKRVDAGAVPELDALQLESQLALDSSNLITAKSTAELNLIQLKSLMNLDFATPFEIDVPPVEIIPVEPIASLQPEDVYNLALTNQPAQKANQLRLDSKQAASKSSKANLYPTISAFGNFNTRFSNPATMITGAKLNGYGTNGDYVVIDPANPASAQPVYSPDYTVLQENRTFAQYWDGWGTQFTGNFGQNLGINIAVPIFSGYTARTNYERSKIDIKNQQVVIEQADQKLKQDIYTAYTNAVAALQKFNSSKVSVDVSQKTYDYAQKRHEIGLLNTYDLITSQNNLARAKLDLANAQYDYVFKMKVLEFYKGMGLRLQ</sequence>
<comment type="caution">
    <text evidence="8">The sequence shown here is derived from an EMBL/GenBank/DDBJ whole genome shotgun (WGS) entry which is preliminary data.</text>
</comment>
<evidence type="ECO:0000256" key="5">
    <source>
        <dbReference type="ARBA" id="ARBA00022692"/>
    </source>
</evidence>
<dbReference type="InterPro" id="IPR003423">
    <property type="entry name" value="OMP_efflux"/>
</dbReference>
<dbReference type="RefSeq" id="WP_217791582.1">
    <property type="nucleotide sequence ID" value="NZ_JAHSPG010000008.1"/>
</dbReference>
<dbReference type="PANTHER" id="PTHR30026:SF20">
    <property type="entry name" value="OUTER MEMBRANE PROTEIN TOLC"/>
    <property type="match status" value="1"/>
</dbReference>
<evidence type="ECO:0000256" key="6">
    <source>
        <dbReference type="ARBA" id="ARBA00023136"/>
    </source>
</evidence>